<dbReference type="AlphaFoldDB" id="A0A5B0ND45"/>
<organism evidence="1 2">
    <name type="scientific">Puccinia graminis f. sp. tritici</name>
    <dbReference type="NCBI Taxonomy" id="56615"/>
    <lineage>
        <taxon>Eukaryota</taxon>
        <taxon>Fungi</taxon>
        <taxon>Dikarya</taxon>
        <taxon>Basidiomycota</taxon>
        <taxon>Pucciniomycotina</taxon>
        <taxon>Pucciniomycetes</taxon>
        <taxon>Pucciniales</taxon>
        <taxon>Pucciniaceae</taxon>
        <taxon>Puccinia</taxon>
    </lineage>
</organism>
<evidence type="ECO:0000313" key="2">
    <source>
        <dbReference type="Proteomes" id="UP000324748"/>
    </source>
</evidence>
<keyword evidence="2" id="KW-1185">Reference proteome</keyword>
<gene>
    <name evidence="1" type="ORF">PGT21_023170</name>
</gene>
<dbReference type="Proteomes" id="UP000324748">
    <property type="component" value="Unassembled WGS sequence"/>
</dbReference>
<evidence type="ECO:0000313" key="1">
    <source>
        <dbReference type="EMBL" id="KAA1085898.1"/>
    </source>
</evidence>
<sequence>MRCSIELAVGTPLERRWILSSSLFFVVRGHLWNSQGVKTLDQAFNTRFERLNARSSV</sequence>
<proteinExistence type="predicted"/>
<reference evidence="1 2" key="1">
    <citation type="submission" date="2019-05" db="EMBL/GenBank/DDBJ databases">
        <title>Emergence of the Ug99 lineage of the wheat stem rust pathogen through somatic hybridization.</title>
        <authorList>
            <person name="Li F."/>
            <person name="Upadhyaya N.M."/>
            <person name="Sperschneider J."/>
            <person name="Matny O."/>
            <person name="Nguyen-Phuc H."/>
            <person name="Mago R."/>
            <person name="Raley C."/>
            <person name="Miller M.E."/>
            <person name="Silverstein K.A.T."/>
            <person name="Henningsen E."/>
            <person name="Hirsch C.D."/>
            <person name="Visser B."/>
            <person name="Pretorius Z.A."/>
            <person name="Steffenson B.J."/>
            <person name="Schwessinger B."/>
            <person name="Dodds P.N."/>
            <person name="Figueroa M."/>
        </authorList>
    </citation>
    <scope>NUCLEOTIDE SEQUENCE [LARGE SCALE GENOMIC DNA]</scope>
    <source>
        <strain evidence="1">21-0</strain>
    </source>
</reference>
<dbReference type="EMBL" id="VSWC01000106">
    <property type="protein sequence ID" value="KAA1085898.1"/>
    <property type="molecule type" value="Genomic_DNA"/>
</dbReference>
<name>A0A5B0ND45_PUCGR</name>
<comment type="caution">
    <text evidence="1">The sequence shown here is derived from an EMBL/GenBank/DDBJ whole genome shotgun (WGS) entry which is preliminary data.</text>
</comment>
<protein>
    <submittedName>
        <fullName evidence="1">Uncharacterized protein</fullName>
    </submittedName>
</protein>
<accession>A0A5B0ND45</accession>